<keyword evidence="2" id="KW-1185">Reference proteome</keyword>
<dbReference type="SUPFAM" id="SSF50494">
    <property type="entry name" value="Trypsin-like serine proteases"/>
    <property type="match status" value="1"/>
</dbReference>
<dbReference type="Gene3D" id="2.60.120.260">
    <property type="entry name" value="Galactose-binding domain-like"/>
    <property type="match status" value="1"/>
</dbReference>
<evidence type="ECO:0000313" key="2">
    <source>
        <dbReference type="Proteomes" id="UP001217485"/>
    </source>
</evidence>
<dbReference type="Pfam" id="PF13365">
    <property type="entry name" value="Trypsin_2"/>
    <property type="match status" value="1"/>
</dbReference>
<dbReference type="EMBL" id="JAQNDK010000001">
    <property type="protein sequence ID" value="MDC0676260.1"/>
    <property type="molecule type" value="Genomic_DNA"/>
</dbReference>
<comment type="caution">
    <text evidence="1">The sequence shown here is derived from an EMBL/GenBank/DDBJ whole genome shotgun (WGS) entry which is preliminary data.</text>
</comment>
<evidence type="ECO:0000313" key="1">
    <source>
        <dbReference type="EMBL" id="MDC0676260.1"/>
    </source>
</evidence>
<evidence type="ECO:0008006" key="3">
    <source>
        <dbReference type="Google" id="ProtNLM"/>
    </source>
</evidence>
<organism evidence="1 2">
    <name type="scientific">Sorangium atrum</name>
    <dbReference type="NCBI Taxonomy" id="2995308"/>
    <lineage>
        <taxon>Bacteria</taxon>
        <taxon>Pseudomonadati</taxon>
        <taxon>Myxococcota</taxon>
        <taxon>Polyangia</taxon>
        <taxon>Polyangiales</taxon>
        <taxon>Polyangiaceae</taxon>
        <taxon>Sorangium</taxon>
    </lineage>
</organism>
<dbReference type="PROSITE" id="PS51257">
    <property type="entry name" value="PROKAR_LIPOPROTEIN"/>
    <property type="match status" value="1"/>
</dbReference>
<dbReference type="RefSeq" id="WP_272092966.1">
    <property type="nucleotide sequence ID" value="NZ_JAQNDK010000001.1"/>
</dbReference>
<accession>A0ABT5BQ35</accession>
<reference evidence="1 2" key="1">
    <citation type="submission" date="2023-01" db="EMBL/GenBank/DDBJ databases">
        <title>Minimal conservation of predation-associated metabolite biosynthetic gene clusters underscores biosynthetic potential of Myxococcota including descriptions for ten novel species: Archangium lansinium sp. nov., Myxococcus landrumus sp. nov., Nannocystis bai.</title>
        <authorList>
            <person name="Ahearne A."/>
            <person name="Stevens C."/>
            <person name="Dowd S."/>
        </authorList>
    </citation>
    <scope>NUCLEOTIDE SEQUENCE [LARGE SCALE GENOMIC DNA]</scope>
    <source>
        <strain evidence="1 2">WIWO2</strain>
    </source>
</reference>
<dbReference type="InterPro" id="IPR009003">
    <property type="entry name" value="Peptidase_S1_PA"/>
</dbReference>
<protein>
    <recommendedName>
        <fullName evidence="3">Serine protease</fullName>
    </recommendedName>
</protein>
<dbReference type="Proteomes" id="UP001217485">
    <property type="component" value="Unassembled WGS sequence"/>
</dbReference>
<sequence>MSKHLFRTAPFLGILITTGCAATAGVDELDDEPVGEAESALAAEMTLSPNQRIVNAASLYTANPDIAVSQFAEASLGGYCNGVMIGPNVFFSAAHCGGGPTTITFRTYRNGSTATSDTEAFTCDAMEQTFNDTDGVLFFCWPNAAGENPGDKYGYVDFDVSPPVVGQQIYSISANNQQNGSLPFDTRMFANGQVTSVTGAGHWFTPSSAPNTGVEMNVWGEGGMSGSPHFNAANGKMIIAPLSTACSAGCWGRNALSMRDLLYWGYINPSFDPAAQGPTVNVSLVTSLGLTPASYYGWADKELDWEFDIQRDLERLRGEARRDWYNLGFDSQRRNALWDLTALATFDLANRWARINRTTGAGYADALSHGKLNLAAGSYRITLMTYTQASQYSSSLWVGLKSGATWVGGEYVANTVGSGWQMHTLEVNAPSDGLTLGLGVYGTADILVSAPSVVKSTAVMNFDTFDKRTNWRNDIDGSRAQVVPDGRVTGAPNWAVRVTQSATGYPVRNRQLALAAGRPYQICFDARRTTASGSSQAELRVVSGGAQVMWTSFSPSSAWSTTCSASFTPPSDDNNLQIRVTTGDPVLVDNIAITAM</sequence>
<proteinExistence type="predicted"/>
<gene>
    <name evidence="1" type="ORF">POL72_00805</name>
</gene>
<name>A0ABT5BQ35_9BACT</name>